<sequence length="110" mass="12283">MILYPLSCHYLSIPYPRLFCLVLLMARRTCQSQPRNVTKGPSNEKGVALQGSANMNTTLQCTVDVQDQTIGRIQNNLKGALPPPHLIPAPPIEAQREPIMLQRGHRSLVR</sequence>
<proteinExistence type="predicted"/>
<reference evidence="2" key="1">
    <citation type="submission" date="2019-10" db="EMBL/GenBank/DDBJ databases">
        <authorList>
            <consortium name="DOE Joint Genome Institute"/>
            <person name="Kuo A."/>
            <person name="Miyauchi S."/>
            <person name="Kiss E."/>
            <person name="Drula E."/>
            <person name="Kohler A."/>
            <person name="Sanchez-Garcia M."/>
            <person name="Andreopoulos B."/>
            <person name="Barry K.W."/>
            <person name="Bonito G."/>
            <person name="Buee M."/>
            <person name="Carver A."/>
            <person name="Chen C."/>
            <person name="Cichocki N."/>
            <person name="Clum A."/>
            <person name="Culley D."/>
            <person name="Crous P.W."/>
            <person name="Fauchery L."/>
            <person name="Girlanda M."/>
            <person name="Hayes R."/>
            <person name="Keri Z."/>
            <person name="LaButti K."/>
            <person name="Lipzen A."/>
            <person name="Lombard V."/>
            <person name="Magnuson J."/>
            <person name="Maillard F."/>
            <person name="Morin E."/>
            <person name="Murat C."/>
            <person name="Nolan M."/>
            <person name="Ohm R."/>
            <person name="Pangilinan J."/>
            <person name="Pereira M."/>
            <person name="Perotto S."/>
            <person name="Peter M."/>
            <person name="Riley R."/>
            <person name="Sitrit Y."/>
            <person name="Stielow B."/>
            <person name="Szollosi G."/>
            <person name="Zifcakova L."/>
            <person name="Stursova M."/>
            <person name="Spatafora J.W."/>
            <person name="Tedersoo L."/>
            <person name="Vaario L.-M."/>
            <person name="Yamada A."/>
            <person name="Yan M."/>
            <person name="Wang P."/>
            <person name="Xu J."/>
            <person name="Bruns T."/>
            <person name="Baldrian P."/>
            <person name="Vilgalys R."/>
            <person name="Henrissat B."/>
            <person name="Grigoriev I.V."/>
            <person name="Hibbett D."/>
            <person name="Nagy L.G."/>
            <person name="Martin F.M."/>
        </authorList>
    </citation>
    <scope>NUCLEOTIDE SEQUENCE</scope>
    <source>
        <strain evidence="2">Prilba</strain>
    </source>
</reference>
<dbReference type="EMBL" id="WHVB01000030">
    <property type="protein sequence ID" value="KAF8468738.1"/>
    <property type="molecule type" value="Genomic_DNA"/>
</dbReference>
<evidence type="ECO:0000256" key="1">
    <source>
        <dbReference type="SAM" id="SignalP"/>
    </source>
</evidence>
<protein>
    <submittedName>
        <fullName evidence="2">Uncharacterized protein</fullName>
    </submittedName>
</protein>
<keyword evidence="1" id="KW-0732">Signal</keyword>
<evidence type="ECO:0000313" key="3">
    <source>
        <dbReference type="Proteomes" id="UP000759537"/>
    </source>
</evidence>
<keyword evidence="3" id="KW-1185">Reference proteome</keyword>
<dbReference type="AlphaFoldDB" id="A0A9P5MPG5"/>
<name>A0A9P5MPG5_9AGAM</name>
<evidence type="ECO:0000313" key="2">
    <source>
        <dbReference type="EMBL" id="KAF8468738.1"/>
    </source>
</evidence>
<accession>A0A9P5MPG5</accession>
<organism evidence="2 3">
    <name type="scientific">Russula ochroleuca</name>
    <dbReference type="NCBI Taxonomy" id="152965"/>
    <lineage>
        <taxon>Eukaryota</taxon>
        <taxon>Fungi</taxon>
        <taxon>Dikarya</taxon>
        <taxon>Basidiomycota</taxon>
        <taxon>Agaricomycotina</taxon>
        <taxon>Agaricomycetes</taxon>
        <taxon>Russulales</taxon>
        <taxon>Russulaceae</taxon>
        <taxon>Russula</taxon>
    </lineage>
</organism>
<feature type="signal peptide" evidence="1">
    <location>
        <begin position="1"/>
        <end position="32"/>
    </location>
</feature>
<reference evidence="2" key="2">
    <citation type="journal article" date="2020" name="Nat. Commun.">
        <title>Large-scale genome sequencing of mycorrhizal fungi provides insights into the early evolution of symbiotic traits.</title>
        <authorList>
            <person name="Miyauchi S."/>
            <person name="Kiss E."/>
            <person name="Kuo A."/>
            <person name="Drula E."/>
            <person name="Kohler A."/>
            <person name="Sanchez-Garcia M."/>
            <person name="Morin E."/>
            <person name="Andreopoulos B."/>
            <person name="Barry K.W."/>
            <person name="Bonito G."/>
            <person name="Buee M."/>
            <person name="Carver A."/>
            <person name="Chen C."/>
            <person name="Cichocki N."/>
            <person name="Clum A."/>
            <person name="Culley D."/>
            <person name="Crous P.W."/>
            <person name="Fauchery L."/>
            <person name="Girlanda M."/>
            <person name="Hayes R.D."/>
            <person name="Keri Z."/>
            <person name="LaButti K."/>
            <person name="Lipzen A."/>
            <person name="Lombard V."/>
            <person name="Magnuson J."/>
            <person name="Maillard F."/>
            <person name="Murat C."/>
            <person name="Nolan M."/>
            <person name="Ohm R.A."/>
            <person name="Pangilinan J."/>
            <person name="Pereira M.F."/>
            <person name="Perotto S."/>
            <person name="Peter M."/>
            <person name="Pfister S."/>
            <person name="Riley R."/>
            <person name="Sitrit Y."/>
            <person name="Stielow J.B."/>
            <person name="Szollosi G."/>
            <person name="Zifcakova L."/>
            <person name="Stursova M."/>
            <person name="Spatafora J.W."/>
            <person name="Tedersoo L."/>
            <person name="Vaario L.M."/>
            <person name="Yamada A."/>
            <person name="Yan M."/>
            <person name="Wang P."/>
            <person name="Xu J."/>
            <person name="Bruns T."/>
            <person name="Baldrian P."/>
            <person name="Vilgalys R."/>
            <person name="Dunand C."/>
            <person name="Henrissat B."/>
            <person name="Grigoriev I.V."/>
            <person name="Hibbett D."/>
            <person name="Nagy L.G."/>
            <person name="Martin F.M."/>
        </authorList>
    </citation>
    <scope>NUCLEOTIDE SEQUENCE</scope>
    <source>
        <strain evidence="2">Prilba</strain>
    </source>
</reference>
<comment type="caution">
    <text evidence="2">The sequence shown here is derived from an EMBL/GenBank/DDBJ whole genome shotgun (WGS) entry which is preliminary data.</text>
</comment>
<feature type="chain" id="PRO_5040408186" evidence="1">
    <location>
        <begin position="33"/>
        <end position="110"/>
    </location>
</feature>
<gene>
    <name evidence="2" type="ORF">DFH94DRAFT_775770</name>
</gene>
<dbReference type="Proteomes" id="UP000759537">
    <property type="component" value="Unassembled WGS sequence"/>
</dbReference>